<evidence type="ECO:0000313" key="2">
    <source>
        <dbReference type="Proteomes" id="UP000003052"/>
    </source>
</evidence>
<comment type="caution">
    <text evidence="1">The sequence shown here is derived from an EMBL/GenBank/DDBJ whole genome shotgun (WGS) entry which is preliminary data.</text>
</comment>
<sequence>MQIDPLQETIFEKDRMALIDSGVTYMKFVEEKKKRHSNWE</sequence>
<accession>E7RDG0</accession>
<proteinExistence type="predicted"/>
<organism evidence="1 2">
    <name type="scientific">Planococcus donghaensis MPA1U2</name>
    <dbReference type="NCBI Taxonomy" id="933115"/>
    <lineage>
        <taxon>Bacteria</taxon>
        <taxon>Bacillati</taxon>
        <taxon>Bacillota</taxon>
        <taxon>Bacilli</taxon>
        <taxon>Bacillales</taxon>
        <taxon>Caryophanaceae</taxon>
        <taxon>Planococcus</taxon>
    </lineage>
</organism>
<reference evidence="1 2" key="1">
    <citation type="journal article" date="2011" name="J. Bacteriol.">
        <title>The Draft Genome of Planococcus donghaensis MPA1U2 Reveals Nonsporulation Pathways Controlled by a Conserved Spo0A Regulon.</title>
        <authorList>
            <person name="Pearson M.D."/>
            <person name="Noller H.F."/>
        </authorList>
    </citation>
    <scope>NUCLEOTIDE SEQUENCE [LARGE SCALE GENOMIC DNA]</scope>
    <source>
        <strain evidence="1 2">MPA1U2</strain>
    </source>
</reference>
<dbReference type="AlphaFoldDB" id="E7RDG0"/>
<dbReference type="Proteomes" id="UP000003052">
    <property type="component" value="Unassembled WGS sequence"/>
</dbReference>
<dbReference type="EMBL" id="AEPB01000008">
    <property type="protein sequence ID" value="EGA90964.1"/>
    <property type="molecule type" value="Genomic_DNA"/>
</dbReference>
<name>E7RDG0_9BACL</name>
<protein>
    <submittedName>
        <fullName evidence="1">Uncharacterized protein</fullName>
    </submittedName>
</protein>
<evidence type="ECO:0000313" key="1">
    <source>
        <dbReference type="EMBL" id="EGA90964.1"/>
    </source>
</evidence>
<gene>
    <name evidence="1" type="ORF">GPDM_02440</name>
</gene>